<evidence type="ECO:0000256" key="3">
    <source>
        <dbReference type="ARBA" id="ARBA00022833"/>
    </source>
</evidence>
<dbReference type="Gene3D" id="3.90.1590.10">
    <property type="entry name" value="glutathione-dependent formaldehyde- activating enzyme (gfa)"/>
    <property type="match status" value="1"/>
</dbReference>
<feature type="domain" description="CENP-V/GFA" evidence="5">
    <location>
        <begin position="21"/>
        <end position="154"/>
    </location>
</feature>
<dbReference type="PANTHER" id="PTHR33337">
    <property type="entry name" value="GFA DOMAIN-CONTAINING PROTEIN"/>
    <property type="match status" value="1"/>
</dbReference>
<dbReference type="GO" id="GO:0046872">
    <property type="term" value="F:metal ion binding"/>
    <property type="evidence" value="ECO:0007669"/>
    <property type="project" value="UniProtKB-KW"/>
</dbReference>
<dbReference type="InterPro" id="IPR011057">
    <property type="entry name" value="Mss4-like_sf"/>
</dbReference>
<evidence type="ECO:0000313" key="7">
    <source>
        <dbReference type="Proteomes" id="UP000427769"/>
    </source>
</evidence>
<organism evidence="6 7">
    <name type="scientific">Desulfosarcina widdelii</name>
    <dbReference type="NCBI Taxonomy" id="947919"/>
    <lineage>
        <taxon>Bacteria</taxon>
        <taxon>Pseudomonadati</taxon>
        <taxon>Thermodesulfobacteriota</taxon>
        <taxon>Desulfobacteria</taxon>
        <taxon>Desulfobacterales</taxon>
        <taxon>Desulfosarcinaceae</taxon>
        <taxon>Desulfosarcina</taxon>
    </lineage>
</organism>
<dbReference type="AlphaFoldDB" id="A0A5K7ZGQ8"/>
<keyword evidence="2" id="KW-0479">Metal-binding</keyword>
<evidence type="ECO:0000256" key="4">
    <source>
        <dbReference type="ARBA" id="ARBA00023239"/>
    </source>
</evidence>
<protein>
    <recommendedName>
        <fullName evidence="5">CENP-V/GFA domain-containing protein</fullName>
    </recommendedName>
</protein>
<evidence type="ECO:0000313" key="6">
    <source>
        <dbReference type="EMBL" id="BBO77524.1"/>
    </source>
</evidence>
<proteinExistence type="inferred from homology"/>
<keyword evidence="7" id="KW-1185">Reference proteome</keyword>
<sequence>MKREFGPDYAVIDDPDFVPKYRARCHCGAVQYEVCADPVDAKLCHCLNCQKLHGAPMQWAAIFHKRDVRMIAGIEHLRFFNSEYQRHERILPCKVSCGHCGTLIADEGRRMWLAFPSLFDFGSAANVPPAFRPTCHIFYGLRVIDMNDDLPKWSGHKNHSVRL</sequence>
<dbReference type="InterPro" id="IPR006913">
    <property type="entry name" value="CENP-V/GFA"/>
</dbReference>
<dbReference type="OrthoDB" id="9805575at2"/>
<evidence type="ECO:0000256" key="2">
    <source>
        <dbReference type="ARBA" id="ARBA00022723"/>
    </source>
</evidence>
<evidence type="ECO:0000256" key="1">
    <source>
        <dbReference type="ARBA" id="ARBA00005495"/>
    </source>
</evidence>
<dbReference type="Proteomes" id="UP000427769">
    <property type="component" value="Chromosome"/>
</dbReference>
<gene>
    <name evidence="6" type="ORF">DSCW_49410</name>
</gene>
<dbReference type="RefSeq" id="WP_155306255.1">
    <property type="nucleotide sequence ID" value="NZ_AP021875.1"/>
</dbReference>
<dbReference type="PROSITE" id="PS51891">
    <property type="entry name" value="CENP_V_GFA"/>
    <property type="match status" value="1"/>
</dbReference>
<name>A0A5K7ZGQ8_9BACT</name>
<reference evidence="6 7" key="1">
    <citation type="submission" date="2019-11" db="EMBL/GenBank/DDBJ databases">
        <title>Comparative genomics of hydrocarbon-degrading Desulfosarcina strains.</title>
        <authorList>
            <person name="Watanabe M."/>
            <person name="Kojima H."/>
            <person name="Fukui M."/>
        </authorList>
    </citation>
    <scope>NUCLEOTIDE SEQUENCE [LARGE SCALE GENOMIC DNA]</scope>
    <source>
        <strain evidence="6 7">PP31</strain>
    </source>
</reference>
<dbReference type="GO" id="GO:0016846">
    <property type="term" value="F:carbon-sulfur lyase activity"/>
    <property type="evidence" value="ECO:0007669"/>
    <property type="project" value="InterPro"/>
</dbReference>
<dbReference type="PANTHER" id="PTHR33337:SF40">
    <property type="entry name" value="CENP-V_GFA DOMAIN-CONTAINING PROTEIN-RELATED"/>
    <property type="match status" value="1"/>
</dbReference>
<dbReference type="SUPFAM" id="SSF51316">
    <property type="entry name" value="Mss4-like"/>
    <property type="match status" value="1"/>
</dbReference>
<keyword evidence="4" id="KW-0456">Lyase</keyword>
<evidence type="ECO:0000259" key="5">
    <source>
        <dbReference type="PROSITE" id="PS51891"/>
    </source>
</evidence>
<dbReference type="Pfam" id="PF04828">
    <property type="entry name" value="GFA"/>
    <property type="match status" value="1"/>
</dbReference>
<dbReference type="KEGG" id="dwd:DSCW_49410"/>
<dbReference type="EMBL" id="AP021875">
    <property type="protein sequence ID" value="BBO77524.1"/>
    <property type="molecule type" value="Genomic_DNA"/>
</dbReference>
<accession>A0A5K7ZGQ8</accession>
<comment type="similarity">
    <text evidence="1">Belongs to the Gfa family.</text>
</comment>
<keyword evidence="3" id="KW-0862">Zinc</keyword>